<keyword evidence="5" id="KW-0687">Ribonucleoprotein</keyword>
<comment type="similarity">
    <text evidence="2">Belongs to the mitochondrion-specific ribosomal protein mL49 family.</text>
</comment>
<reference evidence="8" key="1">
    <citation type="submission" date="2020-05" db="EMBL/GenBank/DDBJ databases">
        <title>Evolutionary and genomic comparisons of hybrid uninucleate and nonhybrid Rhizoctonia fungi.</title>
        <authorList>
            <person name="Li C."/>
            <person name="Chen X."/>
        </authorList>
    </citation>
    <scope>NUCLEOTIDE SEQUENCE</scope>
    <source>
        <strain evidence="8">AG-1 IA</strain>
    </source>
</reference>
<dbReference type="PANTHER" id="PTHR13477">
    <property type="entry name" value="MITOCHONDRIAL 39S RIBOSOMAL PROTEIN L49"/>
    <property type="match status" value="1"/>
</dbReference>
<dbReference type="EMBL" id="CP059660">
    <property type="protein sequence ID" value="QRW18224.1"/>
    <property type="molecule type" value="Genomic_DNA"/>
</dbReference>
<accession>A0A8H8SUG3</accession>
<evidence type="ECO:0000313" key="8">
    <source>
        <dbReference type="EMBL" id="QRW18224.1"/>
    </source>
</evidence>
<dbReference type="GeneID" id="67025428"/>
<comment type="subcellular location">
    <subcellularLocation>
        <location evidence="1">Mitochondrion</location>
    </subcellularLocation>
</comment>
<dbReference type="Proteomes" id="UP000650533">
    <property type="component" value="Chromosome 3"/>
</dbReference>
<dbReference type="GO" id="GO:0006412">
    <property type="term" value="P:translation"/>
    <property type="evidence" value="ECO:0007669"/>
    <property type="project" value="InterPro"/>
</dbReference>
<evidence type="ECO:0000256" key="1">
    <source>
        <dbReference type="ARBA" id="ARBA00004173"/>
    </source>
</evidence>
<proteinExistence type="inferred from homology"/>
<evidence type="ECO:0000256" key="2">
    <source>
        <dbReference type="ARBA" id="ARBA00005677"/>
    </source>
</evidence>
<dbReference type="GO" id="GO:0005762">
    <property type="term" value="C:mitochondrial large ribosomal subunit"/>
    <property type="evidence" value="ECO:0007669"/>
    <property type="project" value="TreeGrafter"/>
</dbReference>
<dbReference type="AlphaFoldDB" id="A0A8H8SUG3"/>
<dbReference type="InterPro" id="IPR007740">
    <property type="entry name" value="Ribosomal_mL49"/>
</dbReference>
<evidence type="ECO:0000256" key="4">
    <source>
        <dbReference type="ARBA" id="ARBA00023128"/>
    </source>
</evidence>
<dbReference type="RefSeq" id="XP_043178461.1">
    <property type="nucleotide sequence ID" value="XM_043322965.1"/>
</dbReference>
<sequence length="180" mass="19841">MIAKQVKDSASSKSQHKSTGYSEHSSVVFPSAGGHFHVQLTQPSHGYILSQRLAKLTHNWPALPIIMFSTLIRRTAVSASSSSSAGPATKITEVKYPYFVTRQSTSGRLPVYNEFRAGTKATTLIRNVDGNAGALRDDLLNSLFPLIKRKPNIVVRHGKHVEIQGSWRNVVADWLVTRGF</sequence>
<evidence type="ECO:0000256" key="3">
    <source>
        <dbReference type="ARBA" id="ARBA00022980"/>
    </source>
</evidence>
<dbReference type="Pfam" id="PF05046">
    <property type="entry name" value="Img2"/>
    <property type="match status" value="1"/>
</dbReference>
<dbReference type="KEGG" id="rsx:RhiXN_03148"/>
<dbReference type="PANTHER" id="PTHR13477:SF0">
    <property type="entry name" value="LARGE RIBOSOMAL SUBUNIT PROTEIN ML49"/>
    <property type="match status" value="1"/>
</dbReference>
<keyword evidence="4" id="KW-0496">Mitochondrion</keyword>
<dbReference type="Gene3D" id="3.30.780.10">
    <property type="entry name" value="SUI1-like domain"/>
    <property type="match status" value="1"/>
</dbReference>
<keyword evidence="3" id="KW-0689">Ribosomal protein</keyword>
<dbReference type="GO" id="GO:0003735">
    <property type="term" value="F:structural constituent of ribosome"/>
    <property type="evidence" value="ECO:0007669"/>
    <property type="project" value="InterPro"/>
</dbReference>
<protein>
    <recommendedName>
        <fullName evidence="6">Large ribosomal subunit protein mL49</fullName>
    </recommendedName>
</protein>
<evidence type="ECO:0000256" key="7">
    <source>
        <dbReference type="SAM" id="MobiDB-lite"/>
    </source>
</evidence>
<evidence type="ECO:0000313" key="9">
    <source>
        <dbReference type="Proteomes" id="UP000650533"/>
    </source>
</evidence>
<evidence type="ECO:0000256" key="5">
    <source>
        <dbReference type="ARBA" id="ARBA00023274"/>
    </source>
</evidence>
<feature type="region of interest" description="Disordered" evidence="7">
    <location>
        <begin position="1"/>
        <end position="24"/>
    </location>
</feature>
<gene>
    <name evidence="8" type="ORF">RhiXN_03148</name>
</gene>
<evidence type="ECO:0000256" key="6">
    <source>
        <dbReference type="ARBA" id="ARBA00035191"/>
    </source>
</evidence>
<organism evidence="8 9">
    <name type="scientific">Rhizoctonia solani</name>
    <dbReference type="NCBI Taxonomy" id="456999"/>
    <lineage>
        <taxon>Eukaryota</taxon>
        <taxon>Fungi</taxon>
        <taxon>Dikarya</taxon>
        <taxon>Basidiomycota</taxon>
        <taxon>Agaricomycotina</taxon>
        <taxon>Agaricomycetes</taxon>
        <taxon>Cantharellales</taxon>
        <taxon>Ceratobasidiaceae</taxon>
        <taxon>Rhizoctonia</taxon>
    </lineage>
</organism>
<feature type="compositionally biased region" description="Polar residues" evidence="7">
    <location>
        <begin position="8"/>
        <end position="24"/>
    </location>
</feature>
<name>A0A8H8SUG3_9AGAM</name>